<dbReference type="Proteomes" id="UP000688137">
    <property type="component" value="Unassembled WGS sequence"/>
</dbReference>
<keyword evidence="1" id="KW-0175">Coiled coil</keyword>
<dbReference type="OMA" id="DQKENYQ"/>
<feature type="region of interest" description="Disordered" evidence="2">
    <location>
        <begin position="1"/>
        <end position="54"/>
    </location>
</feature>
<proteinExistence type="predicted"/>
<evidence type="ECO:0000256" key="1">
    <source>
        <dbReference type="SAM" id="Coils"/>
    </source>
</evidence>
<sequence>MKSVQKPTQISGMNRQFSVSKDMGNFSMQSPDKQIYCPKTQSQSKIQQLGPSPYMQSPQFDAKQVNQNHVIIQPSPPQKLESSYQYKPSIKNGSITNEIFKPNNQQEVIKSQNEFKPQYETYKYEYNKTFAGTFQSDANKEQLTERKSNTSKKDGTTLIDQKENYQQFQAKSPFTDNHPTVGNSRLSSQNINLIQSKPKIQTEIYRISGALRDLMSSVQKMMGDGRLPDQINDKMIEILANFRKLEEIANNEPINGSDNDSKISTMAEDYNKLKSILEQLQIKMTALVQENQKLNKNLIEQEQKVTEEIKKKQLAEEKANQANKEFNRVFECLQINQKENEELKNKLIQFESSKNLSSQTSNRLQSDEINNYKMKNQQLQNELEQLEIKYKQLLTEKNNQKEIPKSPSILKSIHSSSTKQSEQLELKLLQLQIENDNLKAEMAHNQVDSKVIDNKNDMIQKLEDKIKSILKEKSISEEQSIQICHNLEIMNEQLKNGLQNKEIEVSNLLKQKNELEREHRNQINYLNQMLKGTEDKVQIAKQDYQKLLDEFKQIDIKKGKLQEEIRNTERKLDQLNQELAFTRNELKKSTDKNHQLQTQHDQMNQQLQQQAQLQQQLLQQIDGLKQNEQQIRVEYEKLEKQMQSVKSEMKYQVTELNEMIQLQARKTQEKERQLNELIEEMGGMRDQYEVQKKVCQENVNDLERRLKNVRLQQEELLQVKEQEILELKQTMEQQIKMLDKRNALSSFDYDQREQQLQVELQSKNDQIENLKSEVEKVRSNNFNIQEELLRQGMLLNQHQATIANYKNELIQSKQEQQHLSEMLKKRKEETEQLHQNLEEMRRELQSKKMSDDSRRSVLRQQDLQIALENLSRENLSLQQKINGLSNEMNRKSRELSERNEEYQILKRKYDETVANLERLEKRWGEKIDQHRKN</sequence>
<evidence type="ECO:0000313" key="3">
    <source>
        <dbReference type="EMBL" id="CAD8044493.1"/>
    </source>
</evidence>
<organism evidence="3 4">
    <name type="scientific">Paramecium primaurelia</name>
    <dbReference type="NCBI Taxonomy" id="5886"/>
    <lineage>
        <taxon>Eukaryota</taxon>
        <taxon>Sar</taxon>
        <taxon>Alveolata</taxon>
        <taxon>Ciliophora</taxon>
        <taxon>Intramacronucleata</taxon>
        <taxon>Oligohymenophorea</taxon>
        <taxon>Peniculida</taxon>
        <taxon>Parameciidae</taxon>
        <taxon>Paramecium</taxon>
    </lineage>
</organism>
<keyword evidence="4" id="KW-1185">Reference proteome</keyword>
<reference evidence="3" key="1">
    <citation type="submission" date="2021-01" db="EMBL/GenBank/DDBJ databases">
        <authorList>
            <consortium name="Genoscope - CEA"/>
            <person name="William W."/>
        </authorList>
    </citation>
    <scope>NUCLEOTIDE SEQUENCE</scope>
</reference>
<comment type="caution">
    <text evidence="3">The sequence shown here is derived from an EMBL/GenBank/DDBJ whole genome shotgun (WGS) entry which is preliminary data.</text>
</comment>
<gene>
    <name evidence="3" type="ORF">PPRIM_AZ9-3.1.T0080057</name>
</gene>
<feature type="compositionally biased region" description="Polar residues" evidence="2">
    <location>
        <begin position="1"/>
        <end position="19"/>
    </location>
</feature>
<name>A0A8S1JPR9_PARPR</name>
<dbReference type="AlphaFoldDB" id="A0A8S1JPR9"/>
<dbReference type="EMBL" id="CAJJDM010000004">
    <property type="protein sequence ID" value="CAD8044493.1"/>
    <property type="molecule type" value="Genomic_DNA"/>
</dbReference>
<feature type="compositionally biased region" description="Polar residues" evidence="2">
    <location>
        <begin position="39"/>
        <end position="54"/>
    </location>
</feature>
<protein>
    <submittedName>
        <fullName evidence="3">Uncharacterized protein</fullName>
    </submittedName>
</protein>
<evidence type="ECO:0000256" key="2">
    <source>
        <dbReference type="SAM" id="MobiDB-lite"/>
    </source>
</evidence>
<accession>A0A8S1JPR9</accession>
<feature type="coiled-coil region" evidence="1">
    <location>
        <begin position="263"/>
        <end position="933"/>
    </location>
</feature>
<evidence type="ECO:0000313" key="4">
    <source>
        <dbReference type="Proteomes" id="UP000688137"/>
    </source>
</evidence>